<reference evidence="2 3" key="1">
    <citation type="journal article" date="2006" name="Syst. Appl. Microbiol.">
        <title>Anoxybacillus amylolyticus sp. nov., a thermophilic amylase producing bacterium isolated from Mount Rittmann (Antarctica).</title>
        <authorList>
            <person name="Poli A."/>
            <person name="Esposito E."/>
            <person name="Lama L."/>
            <person name="Orlando P."/>
            <person name="Nicolaus G."/>
            <person name="de Appolonia F."/>
            <person name="Gambacorta A."/>
            <person name="Nicolaus B."/>
        </authorList>
    </citation>
    <scope>NUCLEOTIDE SEQUENCE [LARGE SCALE GENOMIC DNA]</scope>
    <source>
        <strain evidence="2 3">DSM 15939</strain>
    </source>
</reference>
<evidence type="ECO:0000313" key="3">
    <source>
        <dbReference type="Proteomes" id="UP000076865"/>
    </source>
</evidence>
<dbReference type="KEGG" id="aamy:GFC30_1216"/>
<dbReference type="PIRSF" id="PIRSF037004">
    <property type="entry name" value="UCP037004"/>
    <property type="match status" value="1"/>
</dbReference>
<evidence type="ECO:0000259" key="1">
    <source>
        <dbReference type="Pfam" id="PF08349"/>
    </source>
</evidence>
<evidence type="ECO:0000313" key="2">
    <source>
        <dbReference type="EMBL" id="ANB61439.1"/>
    </source>
</evidence>
<dbReference type="InterPro" id="IPR013560">
    <property type="entry name" value="DUF1722"/>
</dbReference>
<accession>A0A160F4Q5</accession>
<dbReference type="InterPro" id="IPR017087">
    <property type="entry name" value="UCP037004"/>
</dbReference>
<dbReference type="AlphaFoldDB" id="A0A160F4Q5"/>
<dbReference type="EMBL" id="CP015438">
    <property type="protein sequence ID" value="ANB61439.1"/>
    <property type="molecule type" value="Genomic_DNA"/>
</dbReference>
<dbReference type="RefSeq" id="WP_066327172.1">
    <property type="nucleotide sequence ID" value="NZ_CP015438.1"/>
</dbReference>
<dbReference type="Proteomes" id="UP000076865">
    <property type="component" value="Chromosome"/>
</dbReference>
<sequence length="322" mass="37446">MPRFATPVVVVSECLGFAPCRYNGDQLEDETVRKLVPFVRFIPVCPEMQIGLGTPRETIRLVMTESGVRLVQPSTGIDWTEVMNGFSAAFLHKLRDVDGFILKSRSPSCGMKDVKIYRNEQKGPTAGKGSGLFAEQVLMMFPHKAIEEEGRLTNFSIREHFLTKLFTLALFREVKQTKSHHQLVEFHAEHKYLFMAYHQKKLKELGNTVANRERLPIDEVFSRYEQILCELFAKRSRRKANINVCQHMMGYFKHELSTEEKHYFEQLLSKYRDGKLPLSSVTSVIKSWAVRYKNEYLLKQRYFEPYPEELIDITDSGKGRDY</sequence>
<proteinExistence type="predicted"/>
<protein>
    <recommendedName>
        <fullName evidence="1">DUF1722 domain-containing protein</fullName>
    </recommendedName>
</protein>
<dbReference type="OrthoDB" id="9797779at2"/>
<dbReference type="Pfam" id="PF04463">
    <property type="entry name" value="2-thiour_desulf"/>
    <property type="match status" value="1"/>
</dbReference>
<feature type="domain" description="DUF1722" evidence="1">
    <location>
        <begin position="191"/>
        <end position="307"/>
    </location>
</feature>
<dbReference type="InterPro" id="IPR007553">
    <property type="entry name" value="2-thiour_desulf"/>
</dbReference>
<dbReference type="Pfam" id="PF08349">
    <property type="entry name" value="DUF1722"/>
    <property type="match status" value="1"/>
</dbReference>
<keyword evidence="3" id="KW-1185">Reference proteome</keyword>
<dbReference type="PANTHER" id="PTHR30087">
    <property type="entry name" value="INNER MEMBRANE PROTEIN"/>
    <property type="match status" value="1"/>
</dbReference>
<gene>
    <name evidence="2" type="ORF">GFC30_1216</name>
</gene>
<organism evidence="2 3">
    <name type="scientific">Anoxybacteroides amylolyticum</name>
    <dbReference type="NCBI Taxonomy" id="294699"/>
    <lineage>
        <taxon>Bacteria</taxon>
        <taxon>Bacillati</taxon>
        <taxon>Bacillota</taxon>
        <taxon>Bacilli</taxon>
        <taxon>Bacillales</taxon>
        <taxon>Anoxybacillaceae</taxon>
        <taxon>Anoxybacteroides</taxon>
    </lineage>
</organism>
<dbReference type="PANTHER" id="PTHR30087:SF0">
    <property type="entry name" value="INNER MEMBRANE PROTEIN"/>
    <property type="match status" value="1"/>
</dbReference>
<dbReference type="PATRIC" id="fig|294699.3.peg.1221"/>
<name>A0A160F4Q5_9BACL</name>